<gene>
    <name evidence="2" type="ORF">T235_15020</name>
</gene>
<dbReference type="PATRIC" id="fig|1411915.3.peg.1761"/>
<name>W2CWI8_9BACT</name>
<organism evidence="2 3">
    <name type="scientific">Tannerella sp. oral taxon BU063 isolate Cell 8/11</name>
    <dbReference type="NCBI Taxonomy" id="1411915"/>
    <lineage>
        <taxon>Bacteria</taxon>
        <taxon>Pseudomonadati</taxon>
        <taxon>Bacteroidota</taxon>
        <taxon>Bacteroidia</taxon>
        <taxon>Bacteroidales</taxon>
        <taxon>Tannerellaceae</taxon>
        <taxon>Tannerella</taxon>
    </lineage>
</organism>
<feature type="region of interest" description="Disordered" evidence="1">
    <location>
        <begin position="1"/>
        <end position="47"/>
    </location>
</feature>
<evidence type="ECO:0000313" key="2">
    <source>
        <dbReference type="EMBL" id="ETK11515.1"/>
    </source>
</evidence>
<evidence type="ECO:0000313" key="3">
    <source>
        <dbReference type="Proteomes" id="UP000034980"/>
    </source>
</evidence>
<proteinExistence type="predicted"/>
<protein>
    <submittedName>
        <fullName evidence="2">Uncharacterized protein</fullName>
    </submittedName>
</protein>
<evidence type="ECO:0000256" key="1">
    <source>
        <dbReference type="SAM" id="MobiDB-lite"/>
    </source>
</evidence>
<reference evidence="2 3" key="1">
    <citation type="submission" date="2013-11" db="EMBL/GenBank/DDBJ databases">
        <title>Single cell genomics of uncultured Tannerella BU063 (oral taxon 286).</title>
        <authorList>
            <person name="Beall C.J."/>
            <person name="Campbell A.G."/>
            <person name="Griffen A.L."/>
            <person name="Podar M."/>
            <person name="Leys E.J."/>
        </authorList>
    </citation>
    <scope>NUCLEOTIDE SEQUENCE [LARGE SCALE GENOMIC DNA]</scope>
    <source>
        <strain evidence="2">Cell 8/11</strain>
    </source>
</reference>
<sequence length="99" mass="11438">MNNYIQHVPGEPLRRPQTPPSEEKTIYPSKRAHGMETNNETKSPSRHERITAEYRAAVANPNNQIDVMRFSRDVMEATVTFRIRFGYGVITPNDFTDDE</sequence>
<comment type="caution">
    <text evidence="2">The sequence shown here is derived from an EMBL/GenBank/DDBJ whole genome shotgun (WGS) entry which is preliminary data.</text>
</comment>
<dbReference type="EMBL" id="AYYF01001540">
    <property type="protein sequence ID" value="ETK11515.1"/>
    <property type="molecule type" value="Genomic_DNA"/>
</dbReference>
<dbReference type="Proteomes" id="UP000034980">
    <property type="component" value="Unassembled WGS sequence"/>
</dbReference>
<accession>W2CWI8</accession>
<dbReference type="AlphaFoldDB" id="W2CWI8"/>